<proteinExistence type="inferred from homology"/>
<dbReference type="InterPro" id="IPR006122">
    <property type="entry name" value="HMA_Cu_ion-bd"/>
</dbReference>
<dbReference type="InterPro" id="IPR036412">
    <property type="entry name" value="HAD-like_sf"/>
</dbReference>
<dbReference type="InterPro" id="IPR044492">
    <property type="entry name" value="P_typ_ATPase_HD_dom"/>
</dbReference>
<sequence>MKKTYPVSGMTCSACSLHVEKAAKSVEGVRSASVNLLENRLVVESDDVSDDQIRQAVRAAGYDLVLGEPSREGSLLRPMKIRLLISFAFLIPLMYISMGHMWGFPFLEWAHDPANAGIFALVQLVLTIPIVIANKKYYTSGIPALFRRAPNMDSLVAIGSLAALTYGLYAIYAIFSALSIGDMAAAGTWSMDLYFESAAMILSLVTIGKYLEARSKGKTTEAVRKLIDLAPKTATVLLDGVEVIIPAEQVAVGDLIVVRPGAGIPVDGTITEGSAPIDMSALTGESIPVLKNPGDSVAAGTISLGSFTFRAEKVGEDTTLAAIVELVQNANASKAPIGKIADKVSGIFVPLVISIAVISGIVWVVLGQSFAFALSIAISVLVISCPCALGLATPVAIMVATGKAASLGILIKSAEALETAGRADTILLDKTGTVTIGKPAVTEVVTLSGTRDDLLSVAASVESASEHPLSRAVITYAEENGITFVKAQEFTAVPGRGVSALVNGNKTYAGNAAFMQENGISLPGLRLTGTPLYFASEDTLLGVISVSDKIRPTSAAAVSALKDLGLDVVLLTGDTLSVAESIARQLSIEKVIAEVMPAEKEGQVRTLQEAGHHVIMVGDGINDSPSLARANVGIAIGAGSDIALESADFVLMKSDPWDIVSAIRLSRAALRNIKQNLFWAFIYNTIGIPLAAGVFFVPFGWKLSPGFAALAMSLSSVCVVFNALRLRFFTSENPIPSQEETMKKILAIDGMMCDHCKMAVEKALSRIPGVVSAVVDLGAKTAVVELSADVPDAEFIRVISESGYTILSIK</sequence>
<evidence type="ECO:0000256" key="9">
    <source>
        <dbReference type="ARBA" id="ARBA00022796"/>
    </source>
</evidence>
<dbReference type="PRINTS" id="PR00119">
    <property type="entry name" value="CATATPASE"/>
</dbReference>
<feature type="transmembrane region" description="Helical" evidence="17">
    <location>
        <begin position="155"/>
        <end position="181"/>
    </location>
</feature>
<keyword evidence="4" id="KW-1003">Cell membrane</keyword>
<dbReference type="Gene3D" id="3.40.50.1000">
    <property type="entry name" value="HAD superfamily/HAD-like"/>
    <property type="match status" value="1"/>
</dbReference>
<dbReference type="SUPFAM" id="SSF81653">
    <property type="entry name" value="Calcium ATPase, transduction domain A"/>
    <property type="match status" value="1"/>
</dbReference>
<keyword evidence="12" id="KW-1278">Translocase</keyword>
<dbReference type="SUPFAM" id="SSF55008">
    <property type="entry name" value="HMA, heavy metal-associated domain"/>
    <property type="match status" value="2"/>
</dbReference>
<dbReference type="AlphaFoldDB" id="A0A644VSU8"/>
<feature type="transmembrane region" description="Helical" evidence="17">
    <location>
        <begin position="344"/>
        <end position="366"/>
    </location>
</feature>
<dbReference type="InterPro" id="IPR023298">
    <property type="entry name" value="ATPase_P-typ_TM_dom_sf"/>
</dbReference>
<evidence type="ECO:0000259" key="18">
    <source>
        <dbReference type="PROSITE" id="PS50846"/>
    </source>
</evidence>
<evidence type="ECO:0000256" key="7">
    <source>
        <dbReference type="ARBA" id="ARBA00022737"/>
    </source>
</evidence>
<feature type="transmembrane region" description="Helical" evidence="17">
    <location>
        <begin position="372"/>
        <end position="400"/>
    </location>
</feature>
<reference evidence="19" key="1">
    <citation type="submission" date="2019-08" db="EMBL/GenBank/DDBJ databases">
        <authorList>
            <person name="Kucharzyk K."/>
            <person name="Murdoch R.W."/>
            <person name="Higgins S."/>
            <person name="Loffler F."/>
        </authorList>
    </citation>
    <scope>NUCLEOTIDE SEQUENCE</scope>
</reference>
<evidence type="ECO:0000256" key="2">
    <source>
        <dbReference type="ARBA" id="ARBA00006024"/>
    </source>
</evidence>
<dbReference type="GO" id="GO:0016887">
    <property type="term" value="F:ATP hydrolysis activity"/>
    <property type="evidence" value="ECO:0007669"/>
    <property type="project" value="InterPro"/>
</dbReference>
<keyword evidence="5 17" id="KW-0812">Transmembrane</keyword>
<keyword evidence="14" id="KW-0186">Copper</keyword>
<dbReference type="InterPro" id="IPR001757">
    <property type="entry name" value="P_typ_ATPase"/>
</dbReference>
<dbReference type="Pfam" id="PF00122">
    <property type="entry name" value="E1-E2_ATPase"/>
    <property type="match status" value="1"/>
</dbReference>
<dbReference type="FunFam" id="2.70.150.10:FF:000020">
    <property type="entry name" value="Copper-exporting P-type ATPase A"/>
    <property type="match status" value="1"/>
</dbReference>
<dbReference type="PANTHER" id="PTHR43520">
    <property type="entry name" value="ATP7, ISOFORM B"/>
    <property type="match status" value="1"/>
</dbReference>
<dbReference type="Pfam" id="PF00403">
    <property type="entry name" value="HMA"/>
    <property type="match status" value="2"/>
</dbReference>
<keyword evidence="3" id="KW-0813">Transport</keyword>
<feature type="domain" description="HMA" evidence="18">
    <location>
        <begin position="1"/>
        <end position="65"/>
    </location>
</feature>
<keyword evidence="13 17" id="KW-1133">Transmembrane helix</keyword>
<evidence type="ECO:0000256" key="16">
    <source>
        <dbReference type="ARBA" id="ARBA00023136"/>
    </source>
</evidence>
<keyword evidence="8" id="KW-0547">Nucleotide-binding</keyword>
<dbReference type="GO" id="GO:0005524">
    <property type="term" value="F:ATP binding"/>
    <property type="evidence" value="ECO:0007669"/>
    <property type="project" value="UniProtKB-KW"/>
</dbReference>
<dbReference type="NCBIfam" id="TIGR01511">
    <property type="entry name" value="ATPase-IB1_Cu"/>
    <property type="match status" value="1"/>
</dbReference>
<keyword evidence="10" id="KW-0067">ATP-binding</keyword>
<feature type="transmembrane region" description="Helical" evidence="17">
    <location>
        <begin position="677"/>
        <end position="701"/>
    </location>
</feature>
<dbReference type="InterPro" id="IPR023214">
    <property type="entry name" value="HAD_sf"/>
</dbReference>
<dbReference type="InterPro" id="IPR006121">
    <property type="entry name" value="HMA_dom"/>
</dbReference>
<dbReference type="PRINTS" id="PR00943">
    <property type="entry name" value="CUATPASE"/>
</dbReference>
<keyword evidence="6" id="KW-0479">Metal-binding</keyword>
<dbReference type="NCBIfam" id="TIGR01494">
    <property type="entry name" value="ATPase_P-type"/>
    <property type="match status" value="1"/>
</dbReference>
<dbReference type="InterPro" id="IPR008250">
    <property type="entry name" value="ATPase_P-typ_transduc_dom_A_sf"/>
</dbReference>
<evidence type="ECO:0000256" key="11">
    <source>
        <dbReference type="ARBA" id="ARBA00022842"/>
    </source>
</evidence>
<dbReference type="NCBIfam" id="TIGR01512">
    <property type="entry name" value="ATPase-IB2_Cd"/>
    <property type="match status" value="1"/>
</dbReference>
<dbReference type="GO" id="GO:0055070">
    <property type="term" value="P:copper ion homeostasis"/>
    <property type="evidence" value="ECO:0007669"/>
    <property type="project" value="TreeGrafter"/>
</dbReference>
<evidence type="ECO:0000256" key="15">
    <source>
        <dbReference type="ARBA" id="ARBA00023065"/>
    </source>
</evidence>
<dbReference type="Gene3D" id="2.70.150.10">
    <property type="entry name" value="Calcium-transporting ATPase, cytoplasmic transduction domain A"/>
    <property type="match status" value="1"/>
</dbReference>
<accession>A0A644VSU8</accession>
<evidence type="ECO:0000256" key="8">
    <source>
        <dbReference type="ARBA" id="ARBA00022741"/>
    </source>
</evidence>
<evidence type="ECO:0000256" key="5">
    <source>
        <dbReference type="ARBA" id="ARBA00022692"/>
    </source>
</evidence>
<dbReference type="SFLD" id="SFLDG00002">
    <property type="entry name" value="C1.7:_P-type_atpase_like"/>
    <property type="match status" value="1"/>
</dbReference>
<dbReference type="InterPro" id="IPR023299">
    <property type="entry name" value="ATPase_P-typ_cyto_dom_N"/>
</dbReference>
<feature type="transmembrane region" description="Helical" evidence="17">
    <location>
        <begin position="81"/>
        <end position="102"/>
    </location>
</feature>
<feature type="domain" description="HMA" evidence="18">
    <location>
        <begin position="742"/>
        <end position="807"/>
    </location>
</feature>
<dbReference type="CDD" id="cd02094">
    <property type="entry name" value="P-type_ATPase_Cu-like"/>
    <property type="match status" value="1"/>
</dbReference>
<dbReference type="CDD" id="cd00371">
    <property type="entry name" value="HMA"/>
    <property type="match status" value="2"/>
</dbReference>
<feature type="transmembrane region" description="Helical" evidence="17">
    <location>
        <begin position="193"/>
        <end position="211"/>
    </location>
</feature>
<dbReference type="NCBIfam" id="TIGR01525">
    <property type="entry name" value="ATPase-IB_hvy"/>
    <property type="match status" value="1"/>
</dbReference>
<keyword evidence="15" id="KW-0406">Ion transport</keyword>
<dbReference type="Gene3D" id="3.30.70.100">
    <property type="match status" value="2"/>
</dbReference>
<evidence type="ECO:0000256" key="6">
    <source>
        <dbReference type="ARBA" id="ARBA00022723"/>
    </source>
</evidence>
<evidence type="ECO:0000256" key="17">
    <source>
        <dbReference type="SAM" id="Phobius"/>
    </source>
</evidence>
<evidence type="ECO:0000256" key="4">
    <source>
        <dbReference type="ARBA" id="ARBA00022475"/>
    </source>
</evidence>
<dbReference type="PROSITE" id="PS01047">
    <property type="entry name" value="HMA_1"/>
    <property type="match status" value="1"/>
</dbReference>
<evidence type="ECO:0000256" key="14">
    <source>
        <dbReference type="ARBA" id="ARBA00023008"/>
    </source>
</evidence>
<dbReference type="Gene3D" id="3.40.1110.10">
    <property type="entry name" value="Calcium-transporting ATPase, cytoplasmic domain N"/>
    <property type="match status" value="1"/>
</dbReference>
<feature type="transmembrane region" description="Helical" evidence="17">
    <location>
        <begin position="707"/>
        <end position="724"/>
    </location>
</feature>
<gene>
    <name evidence="19" type="primary">copA_17</name>
    <name evidence="19" type="ORF">SDC9_39614</name>
</gene>
<dbReference type="PROSITE" id="PS00154">
    <property type="entry name" value="ATPASE_E1_E2"/>
    <property type="match status" value="1"/>
</dbReference>
<keyword evidence="16 17" id="KW-0472">Membrane</keyword>
<comment type="subcellular location">
    <subcellularLocation>
        <location evidence="1">Cell membrane</location>
        <topology evidence="1">Multi-pass membrane protein</topology>
    </subcellularLocation>
</comment>
<evidence type="ECO:0000256" key="10">
    <source>
        <dbReference type="ARBA" id="ARBA00022840"/>
    </source>
</evidence>
<dbReference type="PROSITE" id="PS50846">
    <property type="entry name" value="HMA_2"/>
    <property type="match status" value="2"/>
</dbReference>
<evidence type="ECO:0000256" key="3">
    <source>
        <dbReference type="ARBA" id="ARBA00022448"/>
    </source>
</evidence>
<comment type="similarity">
    <text evidence="2">Belongs to the cation transport ATPase (P-type) (TC 3.A.3) family. Type IB subfamily.</text>
</comment>
<feature type="transmembrane region" description="Helical" evidence="17">
    <location>
        <begin position="114"/>
        <end position="134"/>
    </location>
</feature>
<evidence type="ECO:0000313" key="19">
    <source>
        <dbReference type="EMBL" id="MPL93483.1"/>
    </source>
</evidence>
<keyword evidence="7" id="KW-0677">Repeat</keyword>
<keyword evidence="11" id="KW-0460">Magnesium</keyword>
<name>A0A644VSU8_9ZZZZ</name>
<dbReference type="InterPro" id="IPR036163">
    <property type="entry name" value="HMA_dom_sf"/>
</dbReference>
<dbReference type="InterPro" id="IPR027256">
    <property type="entry name" value="P-typ_ATPase_IB"/>
</dbReference>
<dbReference type="Pfam" id="PF00702">
    <property type="entry name" value="Hydrolase"/>
    <property type="match status" value="1"/>
</dbReference>
<dbReference type="PANTHER" id="PTHR43520:SF8">
    <property type="entry name" value="P-TYPE CU(+) TRANSPORTER"/>
    <property type="match status" value="1"/>
</dbReference>
<dbReference type="GO" id="GO:0005507">
    <property type="term" value="F:copper ion binding"/>
    <property type="evidence" value="ECO:0007669"/>
    <property type="project" value="InterPro"/>
</dbReference>
<dbReference type="NCBIfam" id="TIGR00003">
    <property type="entry name" value="copper ion binding protein"/>
    <property type="match status" value="2"/>
</dbReference>
<dbReference type="InterPro" id="IPR017969">
    <property type="entry name" value="Heavy-metal-associated_CS"/>
</dbReference>
<evidence type="ECO:0000256" key="1">
    <source>
        <dbReference type="ARBA" id="ARBA00004651"/>
    </source>
</evidence>
<dbReference type="SUPFAM" id="SSF56784">
    <property type="entry name" value="HAD-like"/>
    <property type="match status" value="1"/>
</dbReference>
<dbReference type="GO" id="GO:0043682">
    <property type="term" value="F:P-type divalent copper transporter activity"/>
    <property type="evidence" value="ECO:0007669"/>
    <property type="project" value="TreeGrafter"/>
</dbReference>
<dbReference type="EMBL" id="VSSQ01000393">
    <property type="protein sequence ID" value="MPL93483.1"/>
    <property type="molecule type" value="Genomic_DNA"/>
</dbReference>
<protein>
    <submittedName>
        <fullName evidence="19">Copper-exporting P-type ATPase</fullName>
    </submittedName>
</protein>
<dbReference type="SUPFAM" id="SSF81665">
    <property type="entry name" value="Calcium ATPase, transmembrane domain M"/>
    <property type="match status" value="1"/>
</dbReference>
<dbReference type="SFLD" id="SFLDF00027">
    <property type="entry name" value="p-type_atpase"/>
    <property type="match status" value="1"/>
</dbReference>
<dbReference type="SFLD" id="SFLDS00003">
    <property type="entry name" value="Haloacid_Dehalogenase"/>
    <property type="match status" value="1"/>
</dbReference>
<evidence type="ECO:0000256" key="13">
    <source>
        <dbReference type="ARBA" id="ARBA00022989"/>
    </source>
</evidence>
<dbReference type="InterPro" id="IPR059000">
    <property type="entry name" value="ATPase_P-type_domA"/>
</dbReference>
<dbReference type="InterPro" id="IPR018303">
    <property type="entry name" value="ATPase_P-typ_P_site"/>
</dbReference>
<organism evidence="19">
    <name type="scientific">bioreactor metagenome</name>
    <dbReference type="NCBI Taxonomy" id="1076179"/>
    <lineage>
        <taxon>unclassified sequences</taxon>
        <taxon>metagenomes</taxon>
        <taxon>ecological metagenomes</taxon>
    </lineage>
</organism>
<keyword evidence="9" id="KW-0187">Copper transport</keyword>
<evidence type="ECO:0000256" key="12">
    <source>
        <dbReference type="ARBA" id="ARBA00022967"/>
    </source>
</evidence>
<comment type="caution">
    <text evidence="19">The sequence shown here is derived from an EMBL/GenBank/DDBJ whole genome shotgun (WGS) entry which is preliminary data.</text>
</comment>
<dbReference type="GO" id="GO:0005886">
    <property type="term" value="C:plasma membrane"/>
    <property type="evidence" value="ECO:0007669"/>
    <property type="project" value="UniProtKB-SubCell"/>
</dbReference>